<proteinExistence type="predicted"/>
<accession>A0A2T4CVJ6</accession>
<sequence>MLCPDWSLPGPLLALWPFRMDVWRDQARPIQRQLTDFLVQVQAHQPVLMGVHPRELSRASRFLPASIQTVPLRYNDAWPRDIGPVWTHTPAGIQAHDFQFSAWNGLYPNMAADQTFVRELCARFGWRRQAHQMVLEGGAVSSNGAGVVCWSRSSIERNSGLSGASSYVRDRLQQSLEKTIHATHHLWFNSTYAADETGGHIDNMAQFLAPDLLAIDANVFESDAAALAQLPSSIKTLELPPTCSFQPRPNFFSSVQRRPGVMRRGSQPLLASYINFVRTPTAVFVPQFGRADDAEAVRIIRSAVPHLAVVPVVADEMIAGGGGPHCMTLPLPLLHRPA</sequence>
<dbReference type="GO" id="GO:0009446">
    <property type="term" value="P:putrescine biosynthetic process"/>
    <property type="evidence" value="ECO:0007669"/>
    <property type="project" value="InterPro"/>
</dbReference>
<gene>
    <name evidence="1" type="ORF">C9940_00730</name>
</gene>
<dbReference type="Pfam" id="PF04371">
    <property type="entry name" value="PAD_porph"/>
    <property type="match status" value="1"/>
</dbReference>
<dbReference type="SUPFAM" id="SSF55909">
    <property type="entry name" value="Pentein"/>
    <property type="match status" value="1"/>
</dbReference>
<organism evidence="1">
    <name type="scientific">Pseudidiomarina aestuarii</name>
    <dbReference type="NCBI Taxonomy" id="624146"/>
    <lineage>
        <taxon>Bacteria</taxon>
        <taxon>Pseudomonadati</taxon>
        <taxon>Pseudomonadota</taxon>
        <taxon>Gammaproteobacteria</taxon>
        <taxon>Alteromonadales</taxon>
        <taxon>Idiomarinaceae</taxon>
        <taxon>Pseudidiomarina</taxon>
    </lineage>
</organism>
<dbReference type="Gene3D" id="3.75.10.10">
    <property type="entry name" value="L-arginine/glycine Amidinotransferase, Chain A"/>
    <property type="match status" value="1"/>
</dbReference>
<dbReference type="AlphaFoldDB" id="A0A2T4CVJ6"/>
<dbReference type="EMBL" id="PYVN01000004">
    <property type="protein sequence ID" value="PTB86808.1"/>
    <property type="molecule type" value="Genomic_DNA"/>
</dbReference>
<dbReference type="InterPro" id="IPR007466">
    <property type="entry name" value="Peptidyl-Arg-deiminase_porph"/>
</dbReference>
<dbReference type="GO" id="GO:0047632">
    <property type="term" value="F:agmatine deiminase activity"/>
    <property type="evidence" value="ECO:0007669"/>
    <property type="project" value="TreeGrafter"/>
</dbReference>
<dbReference type="PANTHER" id="PTHR31377:SF0">
    <property type="entry name" value="AGMATINE DEIMINASE-RELATED"/>
    <property type="match status" value="1"/>
</dbReference>
<dbReference type="GO" id="GO:0004668">
    <property type="term" value="F:protein-arginine deiminase activity"/>
    <property type="evidence" value="ECO:0007669"/>
    <property type="project" value="InterPro"/>
</dbReference>
<dbReference type="PANTHER" id="PTHR31377">
    <property type="entry name" value="AGMATINE DEIMINASE-RELATED"/>
    <property type="match status" value="1"/>
</dbReference>
<name>A0A2T4CVJ6_9GAMM</name>
<protein>
    <submittedName>
        <fullName evidence="1">Uncharacterized protein</fullName>
    </submittedName>
</protein>
<comment type="caution">
    <text evidence="1">The sequence shown here is derived from an EMBL/GenBank/DDBJ whole genome shotgun (WGS) entry which is preliminary data.</text>
</comment>
<evidence type="ECO:0000313" key="1">
    <source>
        <dbReference type="EMBL" id="PTB86808.1"/>
    </source>
</evidence>
<reference evidence="1" key="1">
    <citation type="submission" date="2018-03" db="EMBL/GenBank/DDBJ databases">
        <title>Cross-interface Injection: A General Nanoliter Liquid Handling Method Applied to Single Cells Genome Amplification Automated Nanoliter Liquid Handling Applied to Single Cell Multiple Displacement Amplification.</title>
        <authorList>
            <person name="Yun J."/>
            <person name="Xu P."/>
            <person name="Xu J."/>
            <person name="Dai X."/>
            <person name="Wang Y."/>
            <person name="Zheng X."/>
            <person name="Cao C."/>
            <person name="Yi Q."/>
            <person name="Zhu Y."/>
            <person name="Wang L."/>
            <person name="Dong Z."/>
            <person name="Huang Y."/>
            <person name="Huang L."/>
            <person name="Du W."/>
        </authorList>
    </citation>
    <scope>NUCLEOTIDE SEQUENCE [LARGE SCALE GENOMIC DNA]</scope>
    <source>
        <strain evidence="1">Z-D3-2</strain>
    </source>
</reference>